<dbReference type="PROSITE" id="PS51746">
    <property type="entry name" value="PPM_2"/>
    <property type="match status" value="1"/>
</dbReference>
<proteinExistence type="predicted"/>
<evidence type="ECO:0000313" key="5">
    <source>
        <dbReference type="Proteomes" id="UP001501480"/>
    </source>
</evidence>
<feature type="compositionally biased region" description="Low complexity" evidence="1">
    <location>
        <begin position="429"/>
        <end position="439"/>
    </location>
</feature>
<dbReference type="CDD" id="cd00143">
    <property type="entry name" value="PP2Cc"/>
    <property type="match status" value="1"/>
</dbReference>
<evidence type="ECO:0000256" key="2">
    <source>
        <dbReference type="SAM" id="Phobius"/>
    </source>
</evidence>
<dbReference type="SMART" id="SM00332">
    <property type="entry name" value="PP2Cc"/>
    <property type="match status" value="1"/>
</dbReference>
<dbReference type="Gene3D" id="3.60.40.10">
    <property type="entry name" value="PPM-type phosphatase domain"/>
    <property type="match status" value="1"/>
</dbReference>
<evidence type="ECO:0000259" key="3">
    <source>
        <dbReference type="PROSITE" id="PS51746"/>
    </source>
</evidence>
<keyword evidence="2" id="KW-1133">Transmembrane helix</keyword>
<feature type="domain" description="PPM-type phosphatase" evidence="3">
    <location>
        <begin position="7"/>
        <end position="238"/>
    </location>
</feature>
<dbReference type="InterPro" id="IPR001932">
    <property type="entry name" value="PPM-type_phosphatase-like_dom"/>
</dbReference>
<dbReference type="SMART" id="SM00331">
    <property type="entry name" value="PP2C_SIG"/>
    <property type="match status" value="1"/>
</dbReference>
<dbReference type="EMBL" id="BAAAPY010000007">
    <property type="protein sequence ID" value="GAA2080137.1"/>
    <property type="molecule type" value="Genomic_DNA"/>
</dbReference>
<gene>
    <name evidence="4" type="ORF">GCM10009821_20530</name>
</gene>
<dbReference type="SUPFAM" id="SSF81606">
    <property type="entry name" value="PP2C-like"/>
    <property type="match status" value="1"/>
</dbReference>
<feature type="transmembrane region" description="Helical" evidence="2">
    <location>
        <begin position="311"/>
        <end position="329"/>
    </location>
</feature>
<evidence type="ECO:0000256" key="1">
    <source>
        <dbReference type="SAM" id="MobiDB-lite"/>
    </source>
</evidence>
<protein>
    <submittedName>
        <fullName evidence="4">Protein phosphatase 2C domain-containing protein</fullName>
    </submittedName>
</protein>
<feature type="compositionally biased region" description="Pro residues" evidence="1">
    <location>
        <begin position="407"/>
        <end position="417"/>
    </location>
</feature>
<dbReference type="Proteomes" id="UP001501480">
    <property type="component" value="Unassembled WGS sequence"/>
</dbReference>
<keyword evidence="2" id="KW-0472">Membrane</keyword>
<dbReference type="RefSeq" id="WP_344327777.1">
    <property type="nucleotide sequence ID" value="NZ_BAAAPY010000007.1"/>
</dbReference>
<keyword evidence="5" id="KW-1185">Reference proteome</keyword>
<dbReference type="InterPro" id="IPR015655">
    <property type="entry name" value="PP2C"/>
</dbReference>
<dbReference type="InterPro" id="IPR036457">
    <property type="entry name" value="PPM-type-like_dom_sf"/>
</dbReference>
<comment type="caution">
    <text evidence="4">The sequence shown here is derived from an EMBL/GenBank/DDBJ whole genome shotgun (WGS) entry which is preliminary data.</text>
</comment>
<sequence>MTSLRLDYVALTDVGLRRSTNQDSGYASNRLIAVADGMGGAAAGDLASAETMNIVRELDRDLPDIDPLDALGRAVAHANRRLGELVREDPAVEGMGTTLEAMLWDGHQFATAHIGDSRAYLLRDGELHQISTDHTFVQSLVEEGKITPEEARVHPHRSLLLRVMLGRDDNEADLDRFEGRLGDRFLLCSDGLSDMVDADVIETVLRDSETIDLAATELVRLALEAGGHDNVTVVIGELVDAASDLDPHLSSADGRPQLVGAASDGPRPPSEHRMGQSEAPAAMSSTPRAVDPEEIRYAPREPSRWRWVRRALALAVVLGVLAVGAFYAYQWSQDQYYVAESDGNVAIYRGVQVDIPGLTLSSVEERTDIPTDELPEFTARQVRAGIDATDRTDADQIVSDLASFVPEPTPSPTPSPSPDADADADDESQAAGAGAVVRR</sequence>
<keyword evidence="2" id="KW-0812">Transmembrane</keyword>
<dbReference type="Pfam" id="PF13672">
    <property type="entry name" value="PP2C_2"/>
    <property type="match status" value="1"/>
</dbReference>
<feature type="region of interest" description="Disordered" evidence="1">
    <location>
        <begin position="246"/>
        <end position="288"/>
    </location>
</feature>
<evidence type="ECO:0000313" key="4">
    <source>
        <dbReference type="EMBL" id="GAA2080137.1"/>
    </source>
</evidence>
<dbReference type="PANTHER" id="PTHR13832:SF827">
    <property type="entry name" value="PROTEIN PHOSPHATASE 1L"/>
    <property type="match status" value="1"/>
</dbReference>
<feature type="region of interest" description="Disordered" evidence="1">
    <location>
        <begin position="401"/>
        <end position="439"/>
    </location>
</feature>
<accession>A0ABN2W0U2</accession>
<dbReference type="PANTHER" id="PTHR13832">
    <property type="entry name" value="PROTEIN PHOSPHATASE 2C"/>
    <property type="match status" value="1"/>
</dbReference>
<reference evidence="4 5" key="1">
    <citation type="journal article" date="2019" name="Int. J. Syst. Evol. Microbiol.">
        <title>The Global Catalogue of Microorganisms (GCM) 10K type strain sequencing project: providing services to taxonomists for standard genome sequencing and annotation.</title>
        <authorList>
            <consortium name="The Broad Institute Genomics Platform"/>
            <consortium name="The Broad Institute Genome Sequencing Center for Infectious Disease"/>
            <person name="Wu L."/>
            <person name="Ma J."/>
        </authorList>
    </citation>
    <scope>NUCLEOTIDE SEQUENCE [LARGE SCALE GENOMIC DNA]</scope>
    <source>
        <strain evidence="4 5">JCM 15749</strain>
    </source>
</reference>
<organism evidence="4 5">
    <name type="scientific">Aeromicrobium halocynthiae</name>
    <dbReference type="NCBI Taxonomy" id="560557"/>
    <lineage>
        <taxon>Bacteria</taxon>
        <taxon>Bacillati</taxon>
        <taxon>Actinomycetota</taxon>
        <taxon>Actinomycetes</taxon>
        <taxon>Propionibacteriales</taxon>
        <taxon>Nocardioidaceae</taxon>
        <taxon>Aeromicrobium</taxon>
    </lineage>
</organism>
<name>A0ABN2W0U2_9ACTN</name>